<feature type="domain" description="NmrA-like" evidence="2">
    <location>
        <begin position="3"/>
        <end position="264"/>
    </location>
</feature>
<proteinExistence type="predicted"/>
<name>A0A6G4AXW1_9ACTN</name>
<dbReference type="PANTHER" id="PTHR43162:SF1">
    <property type="entry name" value="PRESTALK A DIFFERENTIATION PROTEIN A"/>
    <property type="match status" value="1"/>
</dbReference>
<sequence>MYVVTGASGQTGRTTTLHLLNQGHEVRAVGRTAERLADLADRGAQVHEADPSDVEALAAAFADAEGIYAVIQPNYIPDHPDFGAFQDRIAASITDAVVISGATRVVGLSRWGAQHATGTGPVKGLHRFEVRLSSVPGVDTLWLRAGYFMENLLGHADDVRNHGRVIAPFPPDAAMPFISTEDVGAAAARALTEQTWSGMQVRELQGERDVTMADVTKAIGAALDLPGLTYEQCSIAAFEEGLRSAGVSEDVASMMGEVGEAVNSGHLRMVQPRSPRRPRKPLSSASLRTCSGRTTTRPLSTATVLAVTAGQLSRWSGYGWGPCSCVPQLSGFSGVWRGIGAGQAVAPSAKGRKCLV</sequence>
<dbReference type="RefSeq" id="WP_164436728.1">
    <property type="nucleotide sequence ID" value="NZ_JAAIKT010000115.1"/>
</dbReference>
<organism evidence="3 4">
    <name type="scientific">Streptomyces rhizosphaericus</name>
    <dbReference type="NCBI Taxonomy" id="114699"/>
    <lineage>
        <taxon>Bacteria</taxon>
        <taxon>Bacillati</taxon>
        <taxon>Actinomycetota</taxon>
        <taxon>Actinomycetes</taxon>
        <taxon>Kitasatosporales</taxon>
        <taxon>Streptomycetaceae</taxon>
        <taxon>Streptomyces</taxon>
        <taxon>Streptomyces violaceusniger group</taxon>
    </lineage>
</organism>
<feature type="region of interest" description="Disordered" evidence="1">
    <location>
        <begin position="271"/>
        <end position="295"/>
    </location>
</feature>
<dbReference type="Proteomes" id="UP000476310">
    <property type="component" value="Unassembled WGS sequence"/>
</dbReference>
<dbReference type="EMBL" id="JAAIKT010000115">
    <property type="protein sequence ID" value="NEW77381.1"/>
    <property type="molecule type" value="Genomic_DNA"/>
</dbReference>
<evidence type="ECO:0000259" key="2">
    <source>
        <dbReference type="Pfam" id="PF05368"/>
    </source>
</evidence>
<dbReference type="Pfam" id="PF05368">
    <property type="entry name" value="NmrA"/>
    <property type="match status" value="1"/>
</dbReference>
<evidence type="ECO:0000313" key="3">
    <source>
        <dbReference type="EMBL" id="NEW77381.1"/>
    </source>
</evidence>
<reference evidence="3" key="1">
    <citation type="submission" date="2020-02" db="EMBL/GenBank/DDBJ databases">
        <title>A new Streptomyces sp. for controlling soil-borne diseases.</title>
        <authorList>
            <person name="Li X."/>
            <person name="Tian Y."/>
            <person name="Gao K."/>
        </authorList>
    </citation>
    <scope>NUCLEOTIDE SEQUENCE [LARGE SCALE GENOMIC DNA]</scope>
    <source>
        <strain evidence="3">0250</strain>
    </source>
</reference>
<dbReference type="Gene3D" id="3.40.50.720">
    <property type="entry name" value="NAD(P)-binding Rossmann-like Domain"/>
    <property type="match status" value="1"/>
</dbReference>
<dbReference type="PANTHER" id="PTHR43162">
    <property type="match status" value="1"/>
</dbReference>
<keyword evidence="4" id="KW-1185">Reference proteome</keyword>
<dbReference type="SUPFAM" id="SSF51735">
    <property type="entry name" value="NAD(P)-binding Rossmann-fold domains"/>
    <property type="match status" value="1"/>
</dbReference>
<dbReference type="InterPro" id="IPR051604">
    <property type="entry name" value="Ergot_Alk_Oxidoreductase"/>
</dbReference>
<dbReference type="AlphaFoldDB" id="A0A6G4AXW1"/>
<evidence type="ECO:0000256" key="1">
    <source>
        <dbReference type="SAM" id="MobiDB-lite"/>
    </source>
</evidence>
<gene>
    <name evidence="3" type="ORF">G4H13_45485</name>
</gene>
<evidence type="ECO:0000313" key="4">
    <source>
        <dbReference type="Proteomes" id="UP000476310"/>
    </source>
</evidence>
<comment type="caution">
    <text evidence="3">The sequence shown here is derived from an EMBL/GenBank/DDBJ whole genome shotgun (WGS) entry which is preliminary data.</text>
</comment>
<dbReference type="Gene3D" id="3.90.25.10">
    <property type="entry name" value="UDP-galactose 4-epimerase, domain 1"/>
    <property type="match status" value="1"/>
</dbReference>
<accession>A0A6G4AXW1</accession>
<protein>
    <submittedName>
        <fullName evidence="3">NAD(P)H-binding protein</fullName>
    </submittedName>
</protein>
<dbReference type="InterPro" id="IPR008030">
    <property type="entry name" value="NmrA-like"/>
</dbReference>
<dbReference type="InterPro" id="IPR036291">
    <property type="entry name" value="NAD(P)-bd_dom_sf"/>
</dbReference>
<feature type="non-terminal residue" evidence="3">
    <location>
        <position position="356"/>
    </location>
</feature>